<dbReference type="Proteomes" id="UP000016931">
    <property type="component" value="Unassembled WGS sequence"/>
</dbReference>
<evidence type="ECO:0000313" key="3">
    <source>
        <dbReference type="Proteomes" id="UP000016931"/>
    </source>
</evidence>
<name>M3CKM1_SPHMS</name>
<proteinExistence type="predicted"/>
<feature type="region of interest" description="Disordered" evidence="1">
    <location>
        <begin position="1"/>
        <end position="30"/>
    </location>
</feature>
<evidence type="ECO:0000256" key="1">
    <source>
        <dbReference type="SAM" id="MobiDB-lite"/>
    </source>
</evidence>
<gene>
    <name evidence="2" type="ORF">SEPMUDRAFT_148069</name>
</gene>
<reference evidence="2 3" key="1">
    <citation type="journal article" date="2012" name="PLoS Pathog.">
        <title>Diverse lifestyles and strategies of plant pathogenesis encoded in the genomes of eighteen Dothideomycetes fungi.</title>
        <authorList>
            <person name="Ohm R.A."/>
            <person name="Feau N."/>
            <person name="Henrissat B."/>
            <person name="Schoch C.L."/>
            <person name="Horwitz B.A."/>
            <person name="Barry K.W."/>
            <person name="Condon B.J."/>
            <person name="Copeland A.C."/>
            <person name="Dhillon B."/>
            <person name="Glaser F."/>
            <person name="Hesse C.N."/>
            <person name="Kosti I."/>
            <person name="LaButti K."/>
            <person name="Lindquist E.A."/>
            <person name="Lucas S."/>
            <person name="Salamov A.A."/>
            <person name="Bradshaw R.E."/>
            <person name="Ciuffetti L."/>
            <person name="Hamelin R.C."/>
            <person name="Kema G.H.J."/>
            <person name="Lawrence C."/>
            <person name="Scott J.A."/>
            <person name="Spatafora J.W."/>
            <person name="Turgeon B.G."/>
            <person name="de Wit P.J.G.M."/>
            <person name="Zhong S."/>
            <person name="Goodwin S.B."/>
            <person name="Grigoriev I.V."/>
        </authorList>
    </citation>
    <scope>NUCLEOTIDE SEQUENCE [LARGE SCALE GENOMIC DNA]</scope>
    <source>
        <strain evidence="2 3">SO2202</strain>
    </source>
</reference>
<organism evidence="2 3">
    <name type="scientific">Sphaerulina musiva (strain SO2202)</name>
    <name type="common">Poplar stem canker fungus</name>
    <name type="synonym">Septoria musiva</name>
    <dbReference type="NCBI Taxonomy" id="692275"/>
    <lineage>
        <taxon>Eukaryota</taxon>
        <taxon>Fungi</taxon>
        <taxon>Dikarya</taxon>
        <taxon>Ascomycota</taxon>
        <taxon>Pezizomycotina</taxon>
        <taxon>Dothideomycetes</taxon>
        <taxon>Dothideomycetidae</taxon>
        <taxon>Mycosphaerellales</taxon>
        <taxon>Mycosphaerellaceae</taxon>
        <taxon>Sphaerulina</taxon>
    </lineage>
</organism>
<evidence type="ECO:0000313" key="2">
    <source>
        <dbReference type="EMBL" id="EMF14318.1"/>
    </source>
</evidence>
<accession>M3CKM1</accession>
<dbReference type="HOGENOM" id="CLU_2905618_0_0_1"/>
<dbReference type="GeneID" id="27901816"/>
<feature type="compositionally biased region" description="Basic and acidic residues" evidence="1">
    <location>
        <begin position="12"/>
        <end position="23"/>
    </location>
</feature>
<protein>
    <submittedName>
        <fullName evidence="2">Uncharacterized protein</fullName>
    </submittedName>
</protein>
<dbReference type="RefSeq" id="XP_016762439.1">
    <property type="nucleotide sequence ID" value="XM_016904679.1"/>
</dbReference>
<sequence length="62" mass="7159">MTFNELESVPRSFEHGLPTKDPPRLPSGQKRLESEDWDLFGRNTRRTSFSTKAYCNIGSIRT</sequence>
<dbReference type="EMBL" id="KB456262">
    <property type="protein sequence ID" value="EMF14318.1"/>
    <property type="molecule type" value="Genomic_DNA"/>
</dbReference>
<keyword evidence="3" id="KW-1185">Reference proteome</keyword>
<dbReference type="AlphaFoldDB" id="M3CKM1"/>